<dbReference type="FunCoup" id="H6BX18">
    <property type="interactions" value="361"/>
</dbReference>
<evidence type="ECO:0000256" key="1">
    <source>
        <dbReference type="ARBA" id="ARBA00004123"/>
    </source>
</evidence>
<feature type="region of interest" description="Disordered" evidence="3">
    <location>
        <begin position="1"/>
        <end position="52"/>
    </location>
</feature>
<evidence type="ECO:0000259" key="4">
    <source>
        <dbReference type="SMART" id="SM00338"/>
    </source>
</evidence>
<evidence type="ECO:0000313" key="5">
    <source>
        <dbReference type="EMBL" id="EHY55304.1"/>
    </source>
</evidence>
<dbReference type="PANTHER" id="PTHR40621:SF6">
    <property type="entry name" value="AP-1-LIKE TRANSCRIPTION FACTOR YAP1-RELATED"/>
    <property type="match status" value="1"/>
</dbReference>
<comment type="subcellular location">
    <subcellularLocation>
        <location evidence="1">Nucleus</location>
    </subcellularLocation>
</comment>
<gene>
    <name evidence="5" type="ORF">HMPREF1120_03446</name>
</gene>
<dbReference type="EMBL" id="JH226132">
    <property type="protein sequence ID" value="EHY55304.1"/>
    <property type="molecule type" value="Genomic_DNA"/>
</dbReference>
<dbReference type="GO" id="GO:0001228">
    <property type="term" value="F:DNA-binding transcription activator activity, RNA polymerase II-specific"/>
    <property type="evidence" value="ECO:0007669"/>
    <property type="project" value="TreeGrafter"/>
</dbReference>
<proteinExistence type="predicted"/>
<dbReference type="GO" id="GO:0000976">
    <property type="term" value="F:transcription cis-regulatory region binding"/>
    <property type="evidence" value="ECO:0007669"/>
    <property type="project" value="InterPro"/>
</dbReference>
<evidence type="ECO:0000313" key="6">
    <source>
        <dbReference type="Proteomes" id="UP000007304"/>
    </source>
</evidence>
<dbReference type="eggNOG" id="ENOG502SPRN">
    <property type="taxonomic scope" value="Eukaryota"/>
</dbReference>
<dbReference type="HOGENOM" id="CLU_036934_2_0_1"/>
<dbReference type="SMART" id="SM00338">
    <property type="entry name" value="BRLZ"/>
    <property type="match status" value="1"/>
</dbReference>
<reference evidence="5" key="1">
    <citation type="submission" date="2011-07" db="EMBL/GenBank/DDBJ databases">
        <title>The Genome Sequence of Exophiala (Wangiella) dermatitidis NIH/UT8656.</title>
        <authorList>
            <consortium name="The Broad Institute Genome Sequencing Platform"/>
            <person name="Cuomo C."/>
            <person name="Wang Z."/>
            <person name="Hunicke-Smith S."/>
            <person name="Szanislo P.J."/>
            <person name="Earl A."/>
            <person name="Young S.K."/>
            <person name="Zeng Q."/>
            <person name="Gargeya S."/>
            <person name="Fitzgerald M."/>
            <person name="Haas B."/>
            <person name="Abouelleil A."/>
            <person name="Alvarado L."/>
            <person name="Arachchi H.M."/>
            <person name="Berlin A."/>
            <person name="Brown A."/>
            <person name="Chapman S.B."/>
            <person name="Chen Z."/>
            <person name="Dunbar C."/>
            <person name="Freedman E."/>
            <person name="Gearin G."/>
            <person name="Gellesch M."/>
            <person name="Goldberg J."/>
            <person name="Griggs A."/>
            <person name="Gujja S."/>
            <person name="Heiman D."/>
            <person name="Howarth C."/>
            <person name="Larson L."/>
            <person name="Lui A."/>
            <person name="MacDonald P.J.P."/>
            <person name="Montmayeur A."/>
            <person name="Murphy C."/>
            <person name="Neiman D."/>
            <person name="Pearson M."/>
            <person name="Priest M."/>
            <person name="Roberts A."/>
            <person name="Saif S."/>
            <person name="Shea T."/>
            <person name="Shenoy N."/>
            <person name="Sisk P."/>
            <person name="Stolte C."/>
            <person name="Sykes S."/>
            <person name="Wortman J."/>
            <person name="Nusbaum C."/>
            <person name="Birren B."/>
        </authorList>
    </citation>
    <scope>NUCLEOTIDE SEQUENCE</scope>
    <source>
        <strain evidence="5">NIH/UT8656</strain>
    </source>
</reference>
<name>H6BX18_EXODN</name>
<dbReference type="InterPro" id="IPR050936">
    <property type="entry name" value="AP-1-like"/>
</dbReference>
<dbReference type="GeneID" id="20308085"/>
<keyword evidence="6" id="KW-1185">Reference proteome</keyword>
<dbReference type="OrthoDB" id="2590011at2759"/>
<dbReference type="InParanoid" id="H6BX18"/>
<dbReference type="Gene3D" id="1.20.5.170">
    <property type="match status" value="1"/>
</dbReference>
<feature type="compositionally biased region" description="Basic residues" evidence="3">
    <location>
        <begin position="37"/>
        <end position="52"/>
    </location>
</feature>
<dbReference type="RefSeq" id="XP_009155765.1">
    <property type="nucleotide sequence ID" value="XM_009157517.1"/>
</dbReference>
<evidence type="ECO:0000256" key="2">
    <source>
        <dbReference type="ARBA" id="ARBA00023242"/>
    </source>
</evidence>
<dbReference type="VEuPathDB" id="FungiDB:HMPREF1120_03446"/>
<dbReference type="GO" id="GO:0090575">
    <property type="term" value="C:RNA polymerase II transcription regulator complex"/>
    <property type="evidence" value="ECO:0007669"/>
    <property type="project" value="TreeGrafter"/>
</dbReference>
<dbReference type="PANTHER" id="PTHR40621">
    <property type="entry name" value="TRANSCRIPTION FACTOR KAPC-RELATED"/>
    <property type="match status" value="1"/>
</dbReference>
<evidence type="ECO:0000256" key="3">
    <source>
        <dbReference type="SAM" id="MobiDB-lite"/>
    </source>
</evidence>
<dbReference type="Proteomes" id="UP000007304">
    <property type="component" value="Unassembled WGS sequence"/>
</dbReference>
<keyword evidence="2" id="KW-0539">Nucleus</keyword>
<dbReference type="InterPro" id="IPR004827">
    <property type="entry name" value="bZIP"/>
</dbReference>
<feature type="compositionally biased region" description="Basic and acidic residues" evidence="3">
    <location>
        <begin position="13"/>
        <end position="36"/>
    </location>
</feature>
<dbReference type="Gene3D" id="1.10.238.100">
    <property type="entry name" value="YAP1 redox domain. Chain B"/>
    <property type="match status" value="1"/>
</dbReference>
<sequence length="341" mass="37896">MASKSPNWLARLVRSDKSQRDSTPKIAEDEAGTDPRARRREQVRRAQRTHRDRRATYLKTLEAEVARLRSLDAAHAAEIQSYRRTIRRLKELCSDYGIPLPSDLALDPHVSTPQATIELVGLSERSQSIRAEMPEEYELSASDARSALFWPSGSTTVNSGAMPVTTNTNSTRLNNSSIPAASAAVRHPDGLDSIQVGIDFVLALEQACLTHHTQHACNDDGNGHTMMLTNPIMELSPSPTQTKQTETGIPNGTRWTVPAIELEKLLEFSNQLNLSGEITPVEAWQRIRQHPNFVRVTREGLEAMKLALIPEIQCHGFGAVIDEAYFDQILQQFLGYHAIAS</sequence>
<feature type="domain" description="BZIP" evidence="4">
    <location>
        <begin position="31"/>
        <end position="95"/>
    </location>
</feature>
<dbReference type="InterPro" id="IPR046347">
    <property type="entry name" value="bZIP_sf"/>
</dbReference>
<accession>H6BX18</accession>
<protein>
    <recommendedName>
        <fullName evidence="4">BZIP domain-containing protein</fullName>
    </recommendedName>
</protein>
<organism evidence="5 6">
    <name type="scientific">Exophiala dermatitidis (strain ATCC 34100 / CBS 525.76 / NIH/UT8656)</name>
    <name type="common">Black yeast</name>
    <name type="synonym">Wangiella dermatitidis</name>
    <dbReference type="NCBI Taxonomy" id="858893"/>
    <lineage>
        <taxon>Eukaryota</taxon>
        <taxon>Fungi</taxon>
        <taxon>Dikarya</taxon>
        <taxon>Ascomycota</taxon>
        <taxon>Pezizomycotina</taxon>
        <taxon>Eurotiomycetes</taxon>
        <taxon>Chaetothyriomycetidae</taxon>
        <taxon>Chaetothyriales</taxon>
        <taxon>Herpotrichiellaceae</taxon>
        <taxon>Exophiala</taxon>
    </lineage>
</organism>
<dbReference type="SUPFAM" id="SSF57959">
    <property type="entry name" value="Leucine zipper domain"/>
    <property type="match status" value="1"/>
</dbReference>
<dbReference type="OMA" id="WRLISDH"/>
<dbReference type="AlphaFoldDB" id="H6BX18"/>